<dbReference type="Proteomes" id="UP000287033">
    <property type="component" value="Unassembled WGS sequence"/>
</dbReference>
<protein>
    <submittedName>
        <fullName evidence="2">Uncharacterized protein</fullName>
    </submittedName>
</protein>
<name>A0A401TZ03_CHIPU</name>
<reference evidence="2 3" key="1">
    <citation type="journal article" date="2018" name="Nat. Ecol. Evol.">
        <title>Shark genomes provide insights into elasmobranch evolution and the origin of vertebrates.</title>
        <authorList>
            <person name="Hara Y"/>
            <person name="Yamaguchi K"/>
            <person name="Onimaru K"/>
            <person name="Kadota M"/>
            <person name="Koyanagi M"/>
            <person name="Keeley SD"/>
            <person name="Tatsumi K"/>
            <person name="Tanaka K"/>
            <person name="Motone F"/>
            <person name="Kageyama Y"/>
            <person name="Nozu R"/>
            <person name="Adachi N"/>
            <person name="Nishimura O"/>
            <person name="Nakagawa R"/>
            <person name="Tanegashima C"/>
            <person name="Kiyatake I"/>
            <person name="Matsumoto R"/>
            <person name="Murakumo K"/>
            <person name="Nishida K"/>
            <person name="Terakita A"/>
            <person name="Kuratani S"/>
            <person name="Sato K"/>
            <person name="Hyodo S Kuraku.S."/>
        </authorList>
    </citation>
    <scope>NUCLEOTIDE SEQUENCE [LARGE SCALE GENOMIC DNA]</scope>
</reference>
<feature type="region of interest" description="Disordered" evidence="1">
    <location>
        <begin position="62"/>
        <end position="97"/>
    </location>
</feature>
<keyword evidence="3" id="KW-1185">Reference proteome</keyword>
<evidence type="ECO:0000313" key="2">
    <source>
        <dbReference type="EMBL" id="GCC47888.1"/>
    </source>
</evidence>
<evidence type="ECO:0000313" key="3">
    <source>
        <dbReference type="Proteomes" id="UP000287033"/>
    </source>
</evidence>
<accession>A0A401TZ03</accession>
<feature type="non-terminal residue" evidence="2">
    <location>
        <position position="126"/>
    </location>
</feature>
<organism evidence="2 3">
    <name type="scientific">Chiloscyllium punctatum</name>
    <name type="common">Brownbanded bambooshark</name>
    <name type="synonym">Hemiscyllium punctatum</name>
    <dbReference type="NCBI Taxonomy" id="137246"/>
    <lineage>
        <taxon>Eukaryota</taxon>
        <taxon>Metazoa</taxon>
        <taxon>Chordata</taxon>
        <taxon>Craniata</taxon>
        <taxon>Vertebrata</taxon>
        <taxon>Chondrichthyes</taxon>
        <taxon>Elasmobranchii</taxon>
        <taxon>Galeomorphii</taxon>
        <taxon>Galeoidea</taxon>
        <taxon>Orectolobiformes</taxon>
        <taxon>Hemiscylliidae</taxon>
        <taxon>Chiloscyllium</taxon>
    </lineage>
</organism>
<gene>
    <name evidence="2" type="ORF">chiPu_0031949</name>
</gene>
<dbReference type="AlphaFoldDB" id="A0A401TZ03"/>
<dbReference type="EMBL" id="BEZZ01223259">
    <property type="protein sequence ID" value="GCC47888.1"/>
    <property type="molecule type" value="Genomic_DNA"/>
</dbReference>
<sequence length="126" mass="14107">MRVNRNEYGLDQPAPRDLAVTPEYESSVTCLDVFAMLPPHPGHLPPLECRKSMVDGVEVVPQKQHAENPIRLDDRGSLLGPLTPPMLDKAAHHAEHQAGINKHRQILQNAHAEGFDHQQHEHDADQ</sequence>
<proteinExistence type="predicted"/>
<evidence type="ECO:0000256" key="1">
    <source>
        <dbReference type="SAM" id="MobiDB-lite"/>
    </source>
</evidence>
<comment type="caution">
    <text evidence="2">The sequence shown here is derived from an EMBL/GenBank/DDBJ whole genome shotgun (WGS) entry which is preliminary data.</text>
</comment>
<feature type="compositionally biased region" description="Basic and acidic residues" evidence="1">
    <location>
        <begin position="64"/>
        <end position="76"/>
    </location>
</feature>